<evidence type="ECO:0000256" key="2">
    <source>
        <dbReference type="ARBA" id="ARBA00005695"/>
    </source>
</evidence>
<evidence type="ECO:0000256" key="5">
    <source>
        <dbReference type="ARBA" id="ARBA00022856"/>
    </source>
</evidence>
<dbReference type="RefSeq" id="WP_016174410.1">
    <property type="nucleotide sequence ID" value="NZ_KE136389.1"/>
</dbReference>
<dbReference type="HOGENOM" id="CLU_017028_0_4_9"/>
<dbReference type="Gene3D" id="3.10.105.10">
    <property type="entry name" value="Dipeptide-binding Protein, Domain 3"/>
    <property type="match status" value="1"/>
</dbReference>
<feature type="signal peptide" evidence="6">
    <location>
        <begin position="1"/>
        <end position="18"/>
    </location>
</feature>
<dbReference type="FunFam" id="3.90.76.10:FF:000001">
    <property type="entry name" value="Oligopeptide ABC transporter substrate-binding protein"/>
    <property type="match status" value="1"/>
</dbReference>
<keyword evidence="5" id="KW-0571">Peptide transport</keyword>
<keyword evidence="9" id="KW-1185">Reference proteome</keyword>
<dbReference type="PATRIC" id="fig|1139996.3.peg.595"/>
<comment type="subcellular location">
    <subcellularLocation>
        <location evidence="1">Cell membrane</location>
        <topology evidence="1">Lipid-anchor</topology>
    </subcellularLocation>
</comment>
<feature type="chain" id="PRO_5039397577" evidence="6">
    <location>
        <begin position="19"/>
        <end position="551"/>
    </location>
</feature>
<name>S0NVD4_9ENTE</name>
<dbReference type="GO" id="GO:0015833">
    <property type="term" value="P:peptide transport"/>
    <property type="evidence" value="ECO:0007669"/>
    <property type="project" value="UniProtKB-KW"/>
</dbReference>
<accession>S0NVD4</accession>
<keyword evidence="3" id="KW-0813">Transport</keyword>
<dbReference type="Gene3D" id="3.40.190.10">
    <property type="entry name" value="Periplasmic binding protein-like II"/>
    <property type="match status" value="1"/>
</dbReference>
<organism evidence="8 9">
    <name type="scientific">Enterococcus saccharolyticus subsp. saccharolyticus ATCC 43076</name>
    <dbReference type="NCBI Taxonomy" id="1139996"/>
    <lineage>
        <taxon>Bacteria</taxon>
        <taxon>Bacillati</taxon>
        <taxon>Bacillota</taxon>
        <taxon>Bacilli</taxon>
        <taxon>Lactobacillales</taxon>
        <taxon>Enterococcaceae</taxon>
        <taxon>Enterococcus</taxon>
    </lineage>
</organism>
<reference evidence="8 9" key="1">
    <citation type="submission" date="2013-03" db="EMBL/GenBank/DDBJ databases">
        <title>The Genome Sequence of Enterococcus saccharolyticus ATCC_43076 (Illumina only assembly).</title>
        <authorList>
            <consortium name="The Broad Institute Genomics Platform"/>
            <consortium name="The Broad Institute Genome Sequencing Center for Infectious Disease"/>
            <person name="Earl A."/>
            <person name="Russ C."/>
            <person name="Gilmore M."/>
            <person name="Surin D."/>
            <person name="Walker B."/>
            <person name="Young S."/>
            <person name="Zeng Q."/>
            <person name="Gargeya S."/>
            <person name="Fitzgerald M."/>
            <person name="Haas B."/>
            <person name="Abouelleil A."/>
            <person name="Allen A.W."/>
            <person name="Alvarado L."/>
            <person name="Arachchi H.M."/>
            <person name="Berlin A.M."/>
            <person name="Chapman S.B."/>
            <person name="Gainer-Dewar J."/>
            <person name="Goldberg J."/>
            <person name="Griggs A."/>
            <person name="Gujja S."/>
            <person name="Hansen M."/>
            <person name="Howarth C."/>
            <person name="Imamovic A."/>
            <person name="Ireland A."/>
            <person name="Larimer J."/>
            <person name="McCowan C."/>
            <person name="Murphy C."/>
            <person name="Pearson M."/>
            <person name="Poon T.W."/>
            <person name="Priest M."/>
            <person name="Roberts A."/>
            <person name="Saif S."/>
            <person name="Shea T."/>
            <person name="Sisk P."/>
            <person name="Sykes S."/>
            <person name="Wortman J."/>
            <person name="Nusbaum C."/>
            <person name="Birren B."/>
        </authorList>
    </citation>
    <scope>NUCLEOTIDE SEQUENCE [LARGE SCALE GENOMIC DNA]</scope>
    <source>
        <strain evidence="8 9">ATCC 43076</strain>
    </source>
</reference>
<dbReference type="GO" id="GO:1904680">
    <property type="term" value="F:peptide transmembrane transporter activity"/>
    <property type="evidence" value="ECO:0007669"/>
    <property type="project" value="TreeGrafter"/>
</dbReference>
<dbReference type="Proteomes" id="UP000014136">
    <property type="component" value="Unassembled WGS sequence"/>
</dbReference>
<dbReference type="eggNOG" id="COG4166">
    <property type="taxonomic scope" value="Bacteria"/>
</dbReference>
<evidence type="ECO:0000256" key="1">
    <source>
        <dbReference type="ARBA" id="ARBA00004193"/>
    </source>
</evidence>
<dbReference type="Pfam" id="PF00496">
    <property type="entry name" value="SBP_bac_5"/>
    <property type="match status" value="1"/>
</dbReference>
<dbReference type="PIRSF" id="PIRSF002741">
    <property type="entry name" value="MppA"/>
    <property type="match status" value="1"/>
</dbReference>
<evidence type="ECO:0000313" key="8">
    <source>
        <dbReference type="EMBL" id="EOT29912.1"/>
    </source>
</evidence>
<dbReference type="Gene3D" id="3.90.76.10">
    <property type="entry name" value="Dipeptide-binding Protein, Domain 1"/>
    <property type="match status" value="1"/>
</dbReference>
<comment type="similarity">
    <text evidence="2">Belongs to the bacterial solute-binding protein 5 family.</text>
</comment>
<feature type="domain" description="Solute-binding protein family 5" evidence="7">
    <location>
        <begin position="81"/>
        <end position="469"/>
    </location>
</feature>
<evidence type="ECO:0000259" key="7">
    <source>
        <dbReference type="Pfam" id="PF00496"/>
    </source>
</evidence>
<dbReference type="PANTHER" id="PTHR30290">
    <property type="entry name" value="PERIPLASMIC BINDING COMPONENT OF ABC TRANSPORTER"/>
    <property type="match status" value="1"/>
</dbReference>
<comment type="caution">
    <text evidence="8">The sequence shown here is derived from an EMBL/GenBank/DDBJ whole genome shotgun (WGS) entry which is preliminary data.</text>
</comment>
<dbReference type="InterPro" id="IPR039424">
    <property type="entry name" value="SBP_5"/>
</dbReference>
<keyword evidence="4 6" id="KW-0732">Signal</keyword>
<dbReference type="InterPro" id="IPR000914">
    <property type="entry name" value="SBP_5_dom"/>
</dbReference>
<dbReference type="InterPro" id="IPR023765">
    <property type="entry name" value="SBP_5_CS"/>
</dbReference>
<dbReference type="PROSITE" id="PS01040">
    <property type="entry name" value="SBP_BACTERIAL_5"/>
    <property type="match status" value="1"/>
</dbReference>
<dbReference type="InterPro" id="IPR030678">
    <property type="entry name" value="Peptide/Ni-bd"/>
</dbReference>
<evidence type="ECO:0000256" key="3">
    <source>
        <dbReference type="ARBA" id="ARBA00022448"/>
    </source>
</evidence>
<dbReference type="AlphaFoldDB" id="S0NVD4"/>
<dbReference type="CDD" id="cd08504">
    <property type="entry name" value="PBP2_OppA"/>
    <property type="match status" value="1"/>
</dbReference>
<keyword evidence="5" id="KW-0653">Protein transport</keyword>
<gene>
    <name evidence="8" type="ORF">OMQ_00603</name>
</gene>
<dbReference type="SUPFAM" id="SSF53850">
    <property type="entry name" value="Periplasmic binding protein-like II"/>
    <property type="match status" value="1"/>
</dbReference>
<sequence>MKKQKILGTLLVSTFLLGACTTGGTSQTDETAKSGETEQVFNLAVLQEMPTADLSIATDTISFTALNNVYEGLYRLDNENKPQPAAAAELAEVSEDGLTYKLKLREDAKWSNGDAVTAADFVYGWQRTVDPKTGSQYAYLYEVVENATDIINGKKPATDLGIKAVGEYEVEIKLAVATPYFDYLLAFPSFFPQHEATVTEFGEEYAKKSDTAVYNGPFTLGEFDGPGIDTEWSYEKNPEYWDAENVKLETINVSVVKESSTGLNLFQDGQLDDVILTGELAQQNTNSPEFVTLKESRTSYIEMNQREEDSPFNNENLRKALSYAIDREALVKQVLGDGSEASTGLIPQNMSFNPDTGKDFVEETTNNTEYDVEKAKEYWEKAKQELGIDSLSFELLSDDTDSVKKAAEYVQGVWNETLEGVDASMTNVPFSVRLDRSNAGDFDVVFGGWGADYADPSSFTDLFVTGNAYNRGRWSNEAYDKAVKDAATTYATKPAERWQALLDAENILIEDMGTIPVYQRAEAHLRAEKVKNIVSHGAGASHDYKWAYIEE</sequence>
<evidence type="ECO:0000256" key="4">
    <source>
        <dbReference type="ARBA" id="ARBA00022729"/>
    </source>
</evidence>
<dbReference type="PROSITE" id="PS51257">
    <property type="entry name" value="PROKAR_LIPOPROTEIN"/>
    <property type="match status" value="1"/>
</dbReference>
<proteinExistence type="inferred from homology"/>
<protein>
    <submittedName>
        <fullName evidence="8">Oligopeptide ABC transporter, binding protein</fullName>
    </submittedName>
</protein>
<dbReference type="PANTHER" id="PTHR30290:SF10">
    <property type="entry name" value="PERIPLASMIC OLIGOPEPTIDE-BINDING PROTEIN-RELATED"/>
    <property type="match status" value="1"/>
</dbReference>
<dbReference type="EMBL" id="AHYT01000002">
    <property type="protein sequence ID" value="EOT29912.1"/>
    <property type="molecule type" value="Genomic_DNA"/>
</dbReference>
<evidence type="ECO:0000313" key="9">
    <source>
        <dbReference type="Proteomes" id="UP000014136"/>
    </source>
</evidence>
<dbReference type="FunFam" id="3.10.105.10:FF:000001">
    <property type="entry name" value="Oligopeptide ABC transporter, oligopeptide-binding protein"/>
    <property type="match status" value="1"/>
</dbReference>
<dbReference type="GO" id="GO:0043190">
    <property type="term" value="C:ATP-binding cassette (ABC) transporter complex"/>
    <property type="evidence" value="ECO:0007669"/>
    <property type="project" value="InterPro"/>
</dbReference>
<dbReference type="STRING" id="41997.RV16_GL001807"/>
<dbReference type="GO" id="GO:0030288">
    <property type="term" value="C:outer membrane-bounded periplasmic space"/>
    <property type="evidence" value="ECO:0007669"/>
    <property type="project" value="UniProtKB-ARBA"/>
</dbReference>
<evidence type="ECO:0000256" key="6">
    <source>
        <dbReference type="SAM" id="SignalP"/>
    </source>
</evidence>
<dbReference type="OrthoDB" id="2255988at2"/>